<evidence type="ECO:0000256" key="3">
    <source>
        <dbReference type="ARBA" id="ARBA00022741"/>
    </source>
</evidence>
<dbReference type="SUPFAM" id="SSF56112">
    <property type="entry name" value="Protein kinase-like (PK-like)"/>
    <property type="match status" value="1"/>
</dbReference>
<keyword evidence="5 6" id="KW-0067">ATP-binding</keyword>
<keyword evidence="9" id="KW-1185">Reference proteome</keyword>
<evidence type="ECO:0000259" key="7">
    <source>
        <dbReference type="PROSITE" id="PS50011"/>
    </source>
</evidence>
<keyword evidence="3 6" id="KW-0547">Nucleotide-binding</keyword>
<dbReference type="InterPro" id="IPR011009">
    <property type="entry name" value="Kinase-like_dom_sf"/>
</dbReference>
<dbReference type="PROSITE" id="PS00108">
    <property type="entry name" value="PROTEIN_KINASE_ST"/>
    <property type="match status" value="1"/>
</dbReference>
<evidence type="ECO:0000256" key="6">
    <source>
        <dbReference type="PROSITE-ProRule" id="PRU10141"/>
    </source>
</evidence>
<feature type="domain" description="Protein kinase" evidence="7">
    <location>
        <begin position="24"/>
        <end position="287"/>
    </location>
</feature>
<feature type="binding site" evidence="6">
    <location>
        <position position="53"/>
    </location>
    <ligand>
        <name>ATP</name>
        <dbReference type="ChEBI" id="CHEBI:30616"/>
    </ligand>
</feature>
<evidence type="ECO:0000256" key="4">
    <source>
        <dbReference type="ARBA" id="ARBA00022777"/>
    </source>
</evidence>
<keyword evidence="2" id="KW-0808">Transferase</keyword>
<dbReference type="Gene3D" id="3.30.1120.30">
    <property type="entry name" value="POLO box domain"/>
    <property type="match status" value="2"/>
</dbReference>
<reference evidence="8 9" key="1">
    <citation type="submission" date="2024-04" db="EMBL/GenBank/DDBJ databases">
        <title>Tritrichomonas musculus Genome.</title>
        <authorList>
            <person name="Alves-Ferreira E."/>
            <person name="Grigg M."/>
            <person name="Lorenzi H."/>
            <person name="Galac M."/>
        </authorList>
    </citation>
    <scope>NUCLEOTIDE SEQUENCE [LARGE SCALE GENOMIC DNA]</scope>
    <source>
        <strain evidence="8 9">EAF2021</strain>
    </source>
</reference>
<dbReference type="PANTHER" id="PTHR24345">
    <property type="entry name" value="SERINE/THREONINE-PROTEIN KINASE PLK"/>
    <property type="match status" value="1"/>
</dbReference>
<keyword evidence="1" id="KW-0723">Serine/threonine-protein kinase</keyword>
<dbReference type="InterPro" id="IPR036947">
    <property type="entry name" value="POLO_box_dom_sf"/>
</dbReference>
<dbReference type="InterPro" id="IPR008271">
    <property type="entry name" value="Ser/Thr_kinase_AS"/>
</dbReference>
<accession>A0ABR2HMD3</accession>
<organism evidence="8 9">
    <name type="scientific">Tritrichomonas musculus</name>
    <dbReference type="NCBI Taxonomy" id="1915356"/>
    <lineage>
        <taxon>Eukaryota</taxon>
        <taxon>Metamonada</taxon>
        <taxon>Parabasalia</taxon>
        <taxon>Tritrichomonadida</taxon>
        <taxon>Tritrichomonadidae</taxon>
        <taxon>Tritrichomonas</taxon>
    </lineage>
</organism>
<evidence type="ECO:0000256" key="1">
    <source>
        <dbReference type="ARBA" id="ARBA00022527"/>
    </source>
</evidence>
<keyword evidence="4" id="KW-0418">Kinase</keyword>
<dbReference type="PROSITE" id="PS50011">
    <property type="entry name" value="PROTEIN_KINASE_DOM"/>
    <property type="match status" value="1"/>
</dbReference>
<dbReference type="InterPro" id="IPR000719">
    <property type="entry name" value="Prot_kinase_dom"/>
</dbReference>
<dbReference type="InterPro" id="IPR017441">
    <property type="entry name" value="Protein_kinase_ATP_BS"/>
</dbReference>
<dbReference type="EMBL" id="JAPFFF010000026">
    <property type="protein sequence ID" value="KAK8849326.1"/>
    <property type="molecule type" value="Genomic_DNA"/>
</dbReference>
<dbReference type="Proteomes" id="UP001470230">
    <property type="component" value="Unassembled WGS sequence"/>
</dbReference>
<comment type="caution">
    <text evidence="8">The sequence shown here is derived from an EMBL/GenBank/DDBJ whole genome shotgun (WGS) entry which is preliminary data.</text>
</comment>
<protein>
    <recommendedName>
        <fullName evidence="7">Protein kinase domain-containing protein</fullName>
    </recommendedName>
</protein>
<evidence type="ECO:0000313" key="9">
    <source>
        <dbReference type="Proteomes" id="UP001470230"/>
    </source>
</evidence>
<dbReference type="SUPFAM" id="SSF82615">
    <property type="entry name" value="Polo-box domain"/>
    <property type="match status" value="2"/>
</dbReference>
<sequence length="599" mass="68777">MTQPQIKAPSTITYTNNNGIKNVFVFHEKLGQGGFAAVYRATLDNSSKNYAIKIIPKEQYDSSKRKSLLEKLKNETHIQKKLNHKNIVQLKLSFEDETNHYIVLEYCPGKSVRDFLRKNLNGHLSEPETRKIINDVIEGLCFLHNRRIIHHDLKLENLLIGSDGKVKIADFGLATILNNEYEDDKKHPICGTPNYMSPEIITKKNTSHGFEVDVWAIGVATFIMLTGKPPFDGGGKEMTYENIKNCNYQFPTKIQISSEAKDFIRTILKIDPHKRPTAIDLIDHPFLTKFDKEKVQLYKLTQKVCPLTPPPQKVQSNLYYYLSRNTPSANNFYSDSNKEMTPTRVRSFSNLSSPNYRSPILSNYSSPISDENDSSFKNSYLSNVPVTYENNESSNSSSNAISKNFVVPSYVVTKHCVHADYLAYLLGDGTVGLCYEDRSRIVIDPNEKFVQFYKNQNAYAEVINVKNIDGNIKENIKNKISQVKKYAKSFKKFQYLYELPSNDLDSNSTLPNVKSFSRNDSSFLFKFNNKNIQVNFGDYKKLLIFWNTKKICFFRVIKEKCQLMDLNDVANMNSNCEEIEKFKKAKELLSVYDKIDLGL</sequence>
<gene>
    <name evidence="8" type="ORF">M9Y10_018698</name>
</gene>
<evidence type="ECO:0000256" key="5">
    <source>
        <dbReference type="ARBA" id="ARBA00022840"/>
    </source>
</evidence>
<dbReference type="PANTHER" id="PTHR24345:SF0">
    <property type="entry name" value="CELL CYCLE SERINE_THREONINE-PROTEIN KINASE CDC5_MSD2"/>
    <property type="match status" value="1"/>
</dbReference>
<proteinExistence type="predicted"/>
<dbReference type="Gene3D" id="1.10.510.10">
    <property type="entry name" value="Transferase(Phosphotransferase) domain 1"/>
    <property type="match status" value="1"/>
</dbReference>
<dbReference type="SMART" id="SM00220">
    <property type="entry name" value="S_TKc"/>
    <property type="match status" value="1"/>
</dbReference>
<name>A0ABR2HMD3_9EUKA</name>
<dbReference type="Pfam" id="PF00069">
    <property type="entry name" value="Pkinase"/>
    <property type="match status" value="1"/>
</dbReference>
<dbReference type="PROSITE" id="PS00107">
    <property type="entry name" value="PROTEIN_KINASE_ATP"/>
    <property type="match status" value="1"/>
</dbReference>
<evidence type="ECO:0000313" key="8">
    <source>
        <dbReference type="EMBL" id="KAK8849326.1"/>
    </source>
</evidence>
<evidence type="ECO:0000256" key="2">
    <source>
        <dbReference type="ARBA" id="ARBA00022679"/>
    </source>
</evidence>